<protein>
    <submittedName>
        <fullName evidence="1">Uncharacterized protein</fullName>
    </submittedName>
</protein>
<gene>
    <name evidence="1" type="ORF">JCM19237_3170</name>
</gene>
<proteinExistence type="predicted"/>
<dbReference type="EMBL" id="BBMN01000030">
    <property type="protein sequence ID" value="GAL08676.1"/>
    <property type="molecule type" value="Genomic_DNA"/>
</dbReference>
<name>A0A090R0K9_9GAMM</name>
<comment type="caution">
    <text evidence="1">The sequence shown here is derived from an EMBL/GenBank/DDBJ whole genome shotgun (WGS) entry which is preliminary data.</text>
</comment>
<sequence length="46" mass="5449">MLYSLFVRNIQISSINSHQHSFASQLLNKQTTYLTITTCNKYFKHQ</sequence>
<accession>A0A090R0K9</accession>
<dbReference type="AlphaFoldDB" id="A0A090R0K9"/>
<organism evidence="1 2">
    <name type="scientific">Photobacterium aphoticum</name>
    <dbReference type="NCBI Taxonomy" id="754436"/>
    <lineage>
        <taxon>Bacteria</taxon>
        <taxon>Pseudomonadati</taxon>
        <taxon>Pseudomonadota</taxon>
        <taxon>Gammaproteobacteria</taxon>
        <taxon>Vibrionales</taxon>
        <taxon>Vibrionaceae</taxon>
        <taxon>Photobacterium</taxon>
    </lineage>
</organism>
<evidence type="ECO:0000313" key="1">
    <source>
        <dbReference type="EMBL" id="GAL08676.1"/>
    </source>
</evidence>
<reference evidence="1 2" key="1">
    <citation type="journal article" date="2014" name="Genome Announc.">
        <title>Draft Genome Sequences of Two Vibrionaceae Species, Vibrio ponticus C121 and Photobacterium aphoticum C119, Isolated as Coral Reef Microbiota.</title>
        <authorList>
            <person name="Al-saari N."/>
            <person name="Meirelles P.M."/>
            <person name="Mino S."/>
            <person name="Suda W."/>
            <person name="Oshima K."/>
            <person name="Hattori M."/>
            <person name="Ohkuma M."/>
            <person name="Thompson F.L."/>
            <person name="Gomez-Gil B."/>
            <person name="Sawabe T."/>
            <person name="Sawabe T."/>
        </authorList>
    </citation>
    <scope>NUCLEOTIDE SEQUENCE [LARGE SCALE GENOMIC DNA]</scope>
    <source>
        <strain evidence="1 2">JCM 19237</strain>
    </source>
</reference>
<dbReference type="Proteomes" id="UP000029227">
    <property type="component" value="Unassembled WGS sequence"/>
</dbReference>
<evidence type="ECO:0000313" key="2">
    <source>
        <dbReference type="Proteomes" id="UP000029227"/>
    </source>
</evidence>